<keyword evidence="2" id="KW-0732">Signal</keyword>
<accession>W7HU90</accession>
<evidence type="ECO:0000256" key="1">
    <source>
        <dbReference type="SAM" id="MobiDB-lite"/>
    </source>
</evidence>
<dbReference type="AlphaFoldDB" id="W7HU90"/>
<feature type="region of interest" description="Disordered" evidence="1">
    <location>
        <begin position="334"/>
        <end position="368"/>
    </location>
</feature>
<dbReference type="PROSITE" id="PS51257">
    <property type="entry name" value="PROKAR_LIPOPROTEIN"/>
    <property type="match status" value="1"/>
</dbReference>
<organism evidence="3 4">
    <name type="scientific">Drechslerella stenobrocha 248</name>
    <dbReference type="NCBI Taxonomy" id="1043628"/>
    <lineage>
        <taxon>Eukaryota</taxon>
        <taxon>Fungi</taxon>
        <taxon>Dikarya</taxon>
        <taxon>Ascomycota</taxon>
        <taxon>Pezizomycotina</taxon>
        <taxon>Orbiliomycetes</taxon>
        <taxon>Orbiliales</taxon>
        <taxon>Orbiliaceae</taxon>
        <taxon>Drechslerella</taxon>
    </lineage>
</organism>
<dbReference type="HOGENOM" id="CLU_771650_0_0_1"/>
<feature type="compositionally biased region" description="Polar residues" evidence="1">
    <location>
        <begin position="334"/>
        <end position="343"/>
    </location>
</feature>
<protein>
    <submittedName>
        <fullName evidence="3">Uncharacterized protein</fullName>
    </submittedName>
</protein>
<feature type="chain" id="PRO_5004893491" evidence="2">
    <location>
        <begin position="23"/>
        <end position="368"/>
    </location>
</feature>
<proteinExistence type="predicted"/>
<dbReference type="OrthoDB" id="5421723at2759"/>
<dbReference type="EMBL" id="KI966413">
    <property type="protein sequence ID" value="EWC47019.1"/>
    <property type="molecule type" value="Genomic_DNA"/>
</dbReference>
<evidence type="ECO:0000313" key="3">
    <source>
        <dbReference type="EMBL" id="EWC47019.1"/>
    </source>
</evidence>
<keyword evidence="4" id="KW-1185">Reference proteome</keyword>
<evidence type="ECO:0000313" key="4">
    <source>
        <dbReference type="Proteomes" id="UP000024837"/>
    </source>
</evidence>
<reference evidence="3 4" key="1">
    <citation type="submission" date="2013-05" db="EMBL/GenBank/DDBJ databases">
        <title>Drechslerella stenobrocha genome reveals carnivorous origination and mechanical trapping mechanism of predatory fungi.</title>
        <authorList>
            <person name="Liu X."/>
            <person name="Zhang W."/>
            <person name="Liu K."/>
        </authorList>
    </citation>
    <scope>NUCLEOTIDE SEQUENCE [LARGE SCALE GENOMIC DNA]</scope>
    <source>
        <strain evidence="3 4">248</strain>
    </source>
</reference>
<sequence length="368" mass="39530">MRQSLILRSLLCLAAAIGSCEAKCKNNDSCANAVRGTLEGDTYAADVDQRRAECQSFLAVQNVMVTNTITAYKTVAPKAQTEEEEDLTIATTVDVTKQILKTKTVAPVEKRSIDDDDVSPSATTDIPDYARSHCSKPSQYASACSCWGSANPTVITTKATITVTATSTKTVQTKKKKRPTVTEEITVEITKTSTVTKAAPTTKVVRKCTSPTENLCGSTCKDIFTDGGNCGACGVKCKKDAVCINGVCSEPACKGVAAWECDAKSRRGCNGQPDDDCFCMHTKGGVGFCTTFSTLPIYPEAQWCTSHEDCPFRQVCGSIACYGKRRICVEPHGLQSSCGNSGAPSRLFRGKWRAKRTDPDAPEEKIET</sequence>
<gene>
    <name evidence="3" type="ORF">DRE_03781</name>
</gene>
<name>W7HU90_9PEZI</name>
<evidence type="ECO:0000256" key="2">
    <source>
        <dbReference type="SAM" id="SignalP"/>
    </source>
</evidence>
<feature type="compositionally biased region" description="Basic and acidic residues" evidence="1">
    <location>
        <begin position="355"/>
        <end position="368"/>
    </location>
</feature>
<feature type="signal peptide" evidence="2">
    <location>
        <begin position="1"/>
        <end position="22"/>
    </location>
</feature>
<dbReference type="Proteomes" id="UP000024837">
    <property type="component" value="Unassembled WGS sequence"/>
</dbReference>